<accession>A0A9R1WKI1</accession>
<organism evidence="8 9">
    <name type="scientific">Lactuca sativa</name>
    <name type="common">Garden lettuce</name>
    <dbReference type="NCBI Taxonomy" id="4236"/>
    <lineage>
        <taxon>Eukaryota</taxon>
        <taxon>Viridiplantae</taxon>
        <taxon>Streptophyta</taxon>
        <taxon>Embryophyta</taxon>
        <taxon>Tracheophyta</taxon>
        <taxon>Spermatophyta</taxon>
        <taxon>Magnoliopsida</taxon>
        <taxon>eudicotyledons</taxon>
        <taxon>Gunneridae</taxon>
        <taxon>Pentapetalae</taxon>
        <taxon>asterids</taxon>
        <taxon>campanulids</taxon>
        <taxon>Asterales</taxon>
        <taxon>Asteraceae</taxon>
        <taxon>Cichorioideae</taxon>
        <taxon>Cichorieae</taxon>
        <taxon>Lactucinae</taxon>
        <taxon>Lactuca</taxon>
    </lineage>
</organism>
<dbReference type="SUPFAM" id="SSF53383">
    <property type="entry name" value="PLP-dependent transferases"/>
    <property type="match status" value="1"/>
</dbReference>
<keyword evidence="6" id="KW-0472">Membrane</keyword>
<keyword evidence="9" id="KW-1185">Reference proteome</keyword>
<dbReference type="GO" id="GO:0030170">
    <property type="term" value="F:pyridoxal phosphate binding"/>
    <property type="evidence" value="ECO:0007669"/>
    <property type="project" value="InterPro"/>
</dbReference>
<dbReference type="InterPro" id="IPR015422">
    <property type="entry name" value="PyrdxlP-dep_Trfase_small"/>
</dbReference>
<keyword evidence="3" id="KW-0032">Aminotransferase</keyword>
<sequence>MTQFHFKFDHFCKQVFLSFVWLLENLIFTPRLLSLTYVLISRARKNAVPEGYTRYTFNAGTHELQTTICKKFKEENHIPYTPDEIVVSHGAKQSLLQAFLAICSLGDEVIIPAPFLLLFAPVDLQKTSIAMRDYAH</sequence>
<keyword evidence="5" id="KW-0663">Pyridoxal phosphate</keyword>
<proteinExistence type="inferred from homology"/>
<comment type="similarity">
    <text evidence="2">Belongs to the class-I pyridoxal-phosphate-dependent aminotransferase family.</text>
</comment>
<evidence type="ECO:0000313" key="8">
    <source>
        <dbReference type="EMBL" id="KAJ0225688.1"/>
    </source>
</evidence>
<name>A0A9R1WKI1_LACSA</name>
<dbReference type="InterPro" id="IPR004839">
    <property type="entry name" value="Aminotransferase_I/II_large"/>
</dbReference>
<dbReference type="InterPro" id="IPR050596">
    <property type="entry name" value="AspAT/PAT-like"/>
</dbReference>
<evidence type="ECO:0000256" key="6">
    <source>
        <dbReference type="SAM" id="Phobius"/>
    </source>
</evidence>
<dbReference type="GO" id="GO:0006520">
    <property type="term" value="P:amino acid metabolic process"/>
    <property type="evidence" value="ECO:0007669"/>
    <property type="project" value="InterPro"/>
</dbReference>
<dbReference type="GO" id="GO:0008483">
    <property type="term" value="F:transaminase activity"/>
    <property type="evidence" value="ECO:0007669"/>
    <property type="project" value="UniProtKB-KW"/>
</dbReference>
<feature type="domain" description="Aminotransferase class I/classII large" evidence="7">
    <location>
        <begin position="47"/>
        <end position="114"/>
    </location>
</feature>
<gene>
    <name evidence="8" type="ORF">LSAT_V11C100036690</name>
</gene>
<keyword evidence="4" id="KW-0808">Transferase</keyword>
<dbReference type="PANTHER" id="PTHR46383">
    <property type="entry name" value="ASPARTATE AMINOTRANSFERASE"/>
    <property type="match status" value="1"/>
</dbReference>
<evidence type="ECO:0000256" key="4">
    <source>
        <dbReference type="ARBA" id="ARBA00022679"/>
    </source>
</evidence>
<dbReference type="Gene3D" id="3.90.1150.10">
    <property type="entry name" value="Aspartate Aminotransferase, domain 1"/>
    <property type="match status" value="1"/>
</dbReference>
<protein>
    <recommendedName>
        <fullName evidence="7">Aminotransferase class I/classII large domain-containing protein</fullName>
    </recommendedName>
</protein>
<dbReference type="Pfam" id="PF00155">
    <property type="entry name" value="Aminotran_1_2"/>
    <property type="match status" value="1"/>
</dbReference>
<dbReference type="EMBL" id="NBSK02000001">
    <property type="protein sequence ID" value="KAJ0225688.1"/>
    <property type="molecule type" value="Genomic_DNA"/>
</dbReference>
<feature type="transmembrane region" description="Helical" evidence="6">
    <location>
        <begin position="15"/>
        <end position="40"/>
    </location>
</feature>
<comment type="cofactor">
    <cofactor evidence="1">
        <name>pyridoxal 5'-phosphate</name>
        <dbReference type="ChEBI" id="CHEBI:597326"/>
    </cofactor>
</comment>
<comment type="caution">
    <text evidence="8">The sequence shown here is derived from an EMBL/GenBank/DDBJ whole genome shotgun (WGS) entry which is preliminary data.</text>
</comment>
<evidence type="ECO:0000256" key="2">
    <source>
        <dbReference type="ARBA" id="ARBA00007441"/>
    </source>
</evidence>
<keyword evidence="6" id="KW-0812">Transmembrane</keyword>
<evidence type="ECO:0000256" key="3">
    <source>
        <dbReference type="ARBA" id="ARBA00022576"/>
    </source>
</evidence>
<evidence type="ECO:0000256" key="1">
    <source>
        <dbReference type="ARBA" id="ARBA00001933"/>
    </source>
</evidence>
<evidence type="ECO:0000313" key="9">
    <source>
        <dbReference type="Proteomes" id="UP000235145"/>
    </source>
</evidence>
<dbReference type="Proteomes" id="UP000235145">
    <property type="component" value="Unassembled WGS sequence"/>
</dbReference>
<reference evidence="8 9" key="1">
    <citation type="journal article" date="2017" name="Nat. Commun.">
        <title>Genome assembly with in vitro proximity ligation data and whole-genome triplication in lettuce.</title>
        <authorList>
            <person name="Reyes-Chin-Wo S."/>
            <person name="Wang Z."/>
            <person name="Yang X."/>
            <person name="Kozik A."/>
            <person name="Arikit S."/>
            <person name="Song C."/>
            <person name="Xia L."/>
            <person name="Froenicke L."/>
            <person name="Lavelle D.O."/>
            <person name="Truco M.J."/>
            <person name="Xia R."/>
            <person name="Zhu S."/>
            <person name="Xu C."/>
            <person name="Xu H."/>
            <person name="Xu X."/>
            <person name="Cox K."/>
            <person name="Korf I."/>
            <person name="Meyers B.C."/>
            <person name="Michelmore R.W."/>
        </authorList>
    </citation>
    <scope>NUCLEOTIDE SEQUENCE [LARGE SCALE GENOMIC DNA]</scope>
    <source>
        <strain evidence="9">cv. Salinas</strain>
        <tissue evidence="8">Seedlings</tissue>
    </source>
</reference>
<dbReference type="AlphaFoldDB" id="A0A9R1WKI1"/>
<dbReference type="InterPro" id="IPR015424">
    <property type="entry name" value="PyrdxlP-dep_Trfase"/>
</dbReference>
<evidence type="ECO:0000256" key="5">
    <source>
        <dbReference type="ARBA" id="ARBA00022898"/>
    </source>
</evidence>
<dbReference type="Gene3D" id="3.40.640.10">
    <property type="entry name" value="Type I PLP-dependent aspartate aminotransferase-like (Major domain)"/>
    <property type="match status" value="1"/>
</dbReference>
<dbReference type="PANTHER" id="PTHR46383:SF1">
    <property type="entry name" value="ASPARTATE AMINOTRANSFERASE"/>
    <property type="match status" value="1"/>
</dbReference>
<evidence type="ECO:0000259" key="7">
    <source>
        <dbReference type="Pfam" id="PF00155"/>
    </source>
</evidence>
<keyword evidence="6" id="KW-1133">Transmembrane helix</keyword>
<dbReference type="InterPro" id="IPR015421">
    <property type="entry name" value="PyrdxlP-dep_Trfase_major"/>
</dbReference>